<evidence type="ECO:0000259" key="4">
    <source>
        <dbReference type="SMART" id="SM00922"/>
    </source>
</evidence>
<dbReference type="Pfam" id="PF02746">
    <property type="entry name" value="MR_MLE_N"/>
    <property type="match status" value="1"/>
</dbReference>
<sequence>MVNLSFSDYEGTISGLETFSDGEAAFLLLKTSDGLEGWGEFGGKDVDITLELFHRRVAPVVHGKKINDPGALIELVIRFELNYKMMGVQLSKAIAGLDSAVWDTLGKRYQKSVCELISGKCLQPYPCYASSISRKISGEKLATKLNQLRVDHGIQAFKIKIGKRMGKDEDEWEGRTEEVVKGCRTTLGIDCLIGVDANGAYENVETAKNVASFLEEHKIWFFEEPFPWVDYDKYTALQKFLEEEKLDIFVAGGEQEFRLDIWKLMIIKNHNRPFLASQPDFGYCGGPTIAFTILKLSQQHGLTFMPHSPQGDLMPVMAWQMLCASNPGTCSHIELACVDDGIAQIKLDPKSGEYSTKYFQPAVQVKNGKFSLKHHDEKPIVGWGIQMNKQWLAASSQVIFSPDSDSATKRSAL</sequence>
<dbReference type="EMBL" id="HBIN01017070">
    <property type="protein sequence ID" value="CAE0442892.1"/>
    <property type="molecule type" value="Transcribed_RNA"/>
</dbReference>
<dbReference type="InterPro" id="IPR013342">
    <property type="entry name" value="Mandelate_racemase_C"/>
</dbReference>
<dbReference type="Gene3D" id="3.30.390.10">
    <property type="entry name" value="Enolase-like, N-terminal domain"/>
    <property type="match status" value="1"/>
</dbReference>
<keyword evidence="3" id="KW-0460">Magnesium</keyword>
<evidence type="ECO:0000256" key="1">
    <source>
        <dbReference type="ARBA" id="ARBA00001946"/>
    </source>
</evidence>
<dbReference type="InterPro" id="IPR029017">
    <property type="entry name" value="Enolase-like_N"/>
</dbReference>
<dbReference type="AlphaFoldDB" id="A0A7S3V036"/>
<dbReference type="SUPFAM" id="SSF54826">
    <property type="entry name" value="Enolase N-terminal domain-like"/>
    <property type="match status" value="1"/>
</dbReference>
<dbReference type="PANTHER" id="PTHR13794">
    <property type="entry name" value="ENOLASE SUPERFAMILY, MANDELATE RACEMASE"/>
    <property type="match status" value="1"/>
</dbReference>
<accession>A0A7S3V036</accession>
<evidence type="ECO:0000313" key="5">
    <source>
        <dbReference type="EMBL" id="CAE0442892.1"/>
    </source>
</evidence>
<gene>
    <name evidence="5" type="ORF">ASTO00021_LOCUS13003</name>
</gene>
<name>A0A7S3V036_9STRA</name>
<dbReference type="PANTHER" id="PTHR13794:SF58">
    <property type="entry name" value="MITOCHONDRIAL ENOLASE SUPERFAMILY MEMBER 1"/>
    <property type="match status" value="1"/>
</dbReference>
<dbReference type="GO" id="GO:0000287">
    <property type="term" value="F:magnesium ion binding"/>
    <property type="evidence" value="ECO:0007669"/>
    <property type="project" value="TreeGrafter"/>
</dbReference>
<dbReference type="InterPro" id="IPR046945">
    <property type="entry name" value="RHMD-like"/>
</dbReference>
<evidence type="ECO:0000256" key="2">
    <source>
        <dbReference type="ARBA" id="ARBA00022723"/>
    </source>
</evidence>
<dbReference type="GO" id="GO:0016836">
    <property type="term" value="F:hydro-lyase activity"/>
    <property type="evidence" value="ECO:0007669"/>
    <property type="project" value="TreeGrafter"/>
</dbReference>
<feature type="domain" description="Mandelate racemase/muconate lactonizing enzyme C-terminal" evidence="4">
    <location>
        <begin position="138"/>
        <end position="244"/>
    </location>
</feature>
<dbReference type="SUPFAM" id="SSF51604">
    <property type="entry name" value="Enolase C-terminal domain-like"/>
    <property type="match status" value="1"/>
</dbReference>
<dbReference type="Gene3D" id="3.20.20.120">
    <property type="entry name" value="Enolase-like C-terminal domain"/>
    <property type="match status" value="1"/>
</dbReference>
<dbReference type="GO" id="GO:0016052">
    <property type="term" value="P:carbohydrate catabolic process"/>
    <property type="evidence" value="ECO:0007669"/>
    <property type="project" value="TreeGrafter"/>
</dbReference>
<dbReference type="Pfam" id="PF13378">
    <property type="entry name" value="MR_MLE_C"/>
    <property type="match status" value="1"/>
</dbReference>
<reference evidence="5" key="1">
    <citation type="submission" date="2021-01" db="EMBL/GenBank/DDBJ databases">
        <authorList>
            <person name="Corre E."/>
            <person name="Pelletier E."/>
            <person name="Niang G."/>
            <person name="Scheremetjew M."/>
            <person name="Finn R."/>
            <person name="Kale V."/>
            <person name="Holt S."/>
            <person name="Cochrane G."/>
            <person name="Meng A."/>
            <person name="Brown T."/>
            <person name="Cohen L."/>
        </authorList>
    </citation>
    <scope>NUCLEOTIDE SEQUENCE</scope>
    <source>
        <strain evidence="5">GSBS06</strain>
    </source>
</reference>
<dbReference type="InterPro" id="IPR013341">
    <property type="entry name" value="Mandelate_racemase_N_dom"/>
</dbReference>
<keyword evidence="2" id="KW-0479">Metal-binding</keyword>
<dbReference type="SMART" id="SM00922">
    <property type="entry name" value="MR_MLE"/>
    <property type="match status" value="1"/>
</dbReference>
<dbReference type="InterPro" id="IPR036849">
    <property type="entry name" value="Enolase-like_C_sf"/>
</dbReference>
<evidence type="ECO:0000256" key="3">
    <source>
        <dbReference type="ARBA" id="ARBA00022842"/>
    </source>
</evidence>
<dbReference type="SFLD" id="SFLDS00001">
    <property type="entry name" value="Enolase"/>
    <property type="match status" value="1"/>
</dbReference>
<comment type="cofactor">
    <cofactor evidence="1">
        <name>Mg(2+)</name>
        <dbReference type="ChEBI" id="CHEBI:18420"/>
    </cofactor>
</comment>
<organism evidence="5">
    <name type="scientific">Aplanochytrium stocchinoi</name>
    <dbReference type="NCBI Taxonomy" id="215587"/>
    <lineage>
        <taxon>Eukaryota</taxon>
        <taxon>Sar</taxon>
        <taxon>Stramenopiles</taxon>
        <taxon>Bigyra</taxon>
        <taxon>Labyrinthulomycetes</taxon>
        <taxon>Thraustochytrida</taxon>
        <taxon>Thraustochytriidae</taxon>
        <taxon>Aplanochytrium</taxon>
    </lineage>
</organism>
<proteinExistence type="predicted"/>
<protein>
    <recommendedName>
        <fullName evidence="4">Mandelate racemase/muconate lactonizing enzyme C-terminal domain-containing protein</fullName>
    </recommendedName>
</protein>
<dbReference type="InterPro" id="IPR029065">
    <property type="entry name" value="Enolase_C-like"/>
</dbReference>